<organism evidence="2 3">
    <name type="scientific">Streptomyces hainanensis</name>
    <dbReference type="NCBI Taxonomy" id="402648"/>
    <lineage>
        <taxon>Bacteria</taxon>
        <taxon>Bacillati</taxon>
        <taxon>Actinomycetota</taxon>
        <taxon>Actinomycetes</taxon>
        <taxon>Kitasatosporales</taxon>
        <taxon>Streptomycetaceae</taxon>
        <taxon>Streptomyces</taxon>
    </lineage>
</organism>
<keyword evidence="1" id="KW-0472">Membrane</keyword>
<gene>
    <name evidence="2" type="ORF">E1283_06865</name>
</gene>
<dbReference type="RefSeq" id="WP_132816990.1">
    <property type="nucleotide sequence ID" value="NZ_SMKI01000049.1"/>
</dbReference>
<protein>
    <submittedName>
        <fullName evidence="2">Uncharacterized protein</fullName>
    </submittedName>
</protein>
<evidence type="ECO:0000313" key="2">
    <source>
        <dbReference type="EMBL" id="TDC77664.1"/>
    </source>
</evidence>
<reference evidence="2 3" key="1">
    <citation type="submission" date="2019-03" db="EMBL/GenBank/DDBJ databases">
        <title>Draft genome sequences of novel Actinobacteria.</title>
        <authorList>
            <person name="Sahin N."/>
            <person name="Ay H."/>
            <person name="Saygin H."/>
        </authorList>
    </citation>
    <scope>NUCLEOTIDE SEQUENCE [LARGE SCALE GENOMIC DNA]</scope>
    <source>
        <strain evidence="2 3">DSM 41900</strain>
    </source>
</reference>
<sequence>MDQPRQDTPATGLRQRVGPLWPFGVVIGVIIGIWGVHRWWVGEPYPAEDPTRTMERLHGYSQTAYDMVGLQEEVAPRAETTPCVPTGFSGSLSAQSSTDAFGISYEWYVSVDPSAGRPALDRLREGLEAEGWQVSVEEFSDPDRLELRMEHKEDGLVARFNRESWREGSPMLEFDFSSPCREFPDDFETLGGLRSRLPPLSPTTGTY</sequence>
<feature type="transmembrane region" description="Helical" evidence="1">
    <location>
        <begin position="20"/>
        <end position="40"/>
    </location>
</feature>
<dbReference type="EMBL" id="SMKI01000049">
    <property type="protein sequence ID" value="TDC77664.1"/>
    <property type="molecule type" value="Genomic_DNA"/>
</dbReference>
<keyword evidence="1" id="KW-1133">Transmembrane helix</keyword>
<keyword evidence="3" id="KW-1185">Reference proteome</keyword>
<name>A0A4R4TP25_9ACTN</name>
<comment type="caution">
    <text evidence="2">The sequence shown here is derived from an EMBL/GenBank/DDBJ whole genome shotgun (WGS) entry which is preliminary data.</text>
</comment>
<dbReference type="OrthoDB" id="4237744at2"/>
<dbReference type="Proteomes" id="UP000295345">
    <property type="component" value="Unassembled WGS sequence"/>
</dbReference>
<keyword evidence="1" id="KW-0812">Transmembrane</keyword>
<evidence type="ECO:0000256" key="1">
    <source>
        <dbReference type="SAM" id="Phobius"/>
    </source>
</evidence>
<proteinExistence type="predicted"/>
<dbReference type="AlphaFoldDB" id="A0A4R4TP25"/>
<accession>A0A4R4TP25</accession>
<evidence type="ECO:0000313" key="3">
    <source>
        <dbReference type="Proteomes" id="UP000295345"/>
    </source>
</evidence>